<sequence length="1322" mass="149161">MATVHRRALEGVAAWCGYIAKGICMPAGIDRASLKAIERSIDENQHRPLPKLFAEALLLRIMESLGEQILNCPERLALLYYHSVRTAVEAVANEAAPISYQLNLEELQDGLAQMDFHSNPYERKKMPNGSRELGLNFDDINESGIQCRQGIAKTFKEPRSAMVIVDFIICYRVPFILKSWTFLFAVYIYLGTGLGNDLTTSFNGTWFQPKWLRVNFIQYAAAADAVAWIILEVMNLLYTSWQRGPSFCQRSPGVPGRLWLVEHLMNLVFSYAGLSMVWGHSKFLRKPFACRQSDVGECADPRSKTSEDTWDTLCWACIYWMSRFVVFCLMHRRAKPIFIHGTPWQTVRKAAGRGCWDKARADATVNAAWILMLLTSIAIEVIIILPSMKGLDWITACGFDVLGDVPGIPAQVGTCSEQENWLEFGCVTCVASILCALALVFLGAMVDIYFVFYIFAAVVGSIMGHSRQLNDLKNISLPIDLRPGVGREARLFKETFGPGWQEVWREMVQGLLDESLISPRMGKWLTEAAGITLDGQTMLTRRDKKSLPIHLTRYPRLAAERLAFFFQSLNWIEAPHSAGQRMRFRPETDALTATNFDPGTVPSLTQIIPAYNEVVIPSVEFLRAGALPEDAMNQSPDDQHGVGDLTGPPLGDGVNTNLAFIISQFPDEWIFLAKRLHQQGHLEEPNAHDLFKRFMRRHLREDLVVEVRIWAAMRTQSVAKTVIGALQYERALAFLPKMKQYYARFPEKRSPEDHAELILSHQNYGMKPPEGTPENDESVRLLMSRYANDSLVLVFDLAPTSSLETWHFVEAFLTRRGGYELGAITYASVKCRWDAAIQGLRVLEVLPRKFPLRLGQGDYRTQGKACNQLNALRFASGHYVQALDCNMGVFIGEGFKVPYVLRVFMPLDKRDRVATQCRYLGFREHIYTGREGTVGKCHASAEWTFGTIYQRFLSGMGTRMHYGHPDFVDGFWARNRGGMSKSSPVVNLSEDIFAGYNVHMRGEASPHVDALEFEKGREATFNAASSFFSKISGGSVAVVRSRDNHLLCERTGILHSLSFYFTSVAFYVSNLLIDMSISLYVTLFIVFTLANIDLAKLTTLGSSFSTEWLLSMGIMSLFPQFFELVLEFGAVRACKDVFGGLLASTLFFIFQNKNISAAMRDGVGSGLAKYFFTGRPMANQHQTWKDMYGLYWKSHYSPALRLMTSYLVYNVLVSQTFQGRLPMFLVVVSFTSWIITPIVFSPFPRFSLIEQDLREFLSFINGRAGMAEEDILEVVDRGRRGRARTIFECGFADAISYLVAVGVLCCLFVDCLLFFVAVLFYF</sequence>
<keyword evidence="1" id="KW-0472">Membrane</keyword>
<dbReference type="Pfam" id="PF02364">
    <property type="entry name" value="Glucan_synthase"/>
    <property type="match status" value="1"/>
</dbReference>
<gene>
    <name evidence="3" type="ORF">PGLA2088_LOCUS23646</name>
</gene>
<feature type="domain" description="Glycosyl transferase 48" evidence="2">
    <location>
        <begin position="850"/>
        <end position="1262"/>
    </location>
</feature>
<keyword evidence="1" id="KW-0812">Transmembrane</keyword>
<feature type="transmembrane region" description="Helical" evidence="1">
    <location>
        <begin position="258"/>
        <end position="278"/>
    </location>
</feature>
<feature type="transmembrane region" description="Helical" evidence="1">
    <location>
        <begin position="1294"/>
        <end position="1321"/>
    </location>
</feature>
<dbReference type="Proteomes" id="UP000626109">
    <property type="component" value="Unassembled WGS sequence"/>
</dbReference>
<accession>A0A813JRB9</accession>
<dbReference type="InterPro" id="IPR003440">
    <property type="entry name" value="Glyco_trans_48_dom"/>
</dbReference>
<dbReference type="GO" id="GO:0003843">
    <property type="term" value="F:1,3-beta-D-glucan synthase activity"/>
    <property type="evidence" value="ECO:0007669"/>
    <property type="project" value="InterPro"/>
</dbReference>
<feature type="transmembrane region" description="Helical" evidence="1">
    <location>
        <begin position="216"/>
        <end position="238"/>
    </location>
</feature>
<feature type="transmembrane region" description="Helical" evidence="1">
    <location>
        <begin position="421"/>
        <end position="441"/>
    </location>
</feature>
<evidence type="ECO:0000256" key="1">
    <source>
        <dbReference type="SAM" id="Phobius"/>
    </source>
</evidence>
<keyword evidence="1" id="KW-1133">Transmembrane helix</keyword>
<feature type="transmembrane region" description="Helical" evidence="1">
    <location>
        <begin position="367"/>
        <end position="385"/>
    </location>
</feature>
<dbReference type="GO" id="GO:0006075">
    <property type="term" value="P:(1-&gt;3)-beta-D-glucan biosynthetic process"/>
    <property type="evidence" value="ECO:0007669"/>
    <property type="project" value="InterPro"/>
</dbReference>
<proteinExistence type="predicted"/>
<evidence type="ECO:0000313" key="4">
    <source>
        <dbReference type="Proteomes" id="UP000626109"/>
    </source>
</evidence>
<dbReference type="EMBL" id="CAJNNW010026231">
    <property type="protein sequence ID" value="CAE8683830.1"/>
    <property type="molecule type" value="Genomic_DNA"/>
</dbReference>
<reference evidence="3" key="1">
    <citation type="submission" date="2021-02" db="EMBL/GenBank/DDBJ databases">
        <authorList>
            <person name="Dougan E. K."/>
            <person name="Rhodes N."/>
            <person name="Thang M."/>
            <person name="Chan C."/>
        </authorList>
    </citation>
    <scope>NUCLEOTIDE SEQUENCE</scope>
</reference>
<dbReference type="GO" id="GO:0005886">
    <property type="term" value="C:plasma membrane"/>
    <property type="evidence" value="ECO:0007669"/>
    <property type="project" value="TreeGrafter"/>
</dbReference>
<dbReference type="PANTHER" id="PTHR12741">
    <property type="entry name" value="LYST-INTERACTING PROTEIN LIP5 DOPAMINE RESPONSIVE PROTEIN DRG-1"/>
    <property type="match status" value="1"/>
</dbReference>
<dbReference type="GO" id="GO:0000148">
    <property type="term" value="C:1,3-beta-D-glucan synthase complex"/>
    <property type="evidence" value="ECO:0007669"/>
    <property type="project" value="InterPro"/>
</dbReference>
<feature type="transmembrane region" description="Helical" evidence="1">
    <location>
        <begin position="163"/>
        <end position="190"/>
    </location>
</feature>
<evidence type="ECO:0000259" key="2">
    <source>
        <dbReference type="Pfam" id="PF02364"/>
    </source>
</evidence>
<feature type="transmembrane region" description="Helical" evidence="1">
    <location>
        <begin position="310"/>
        <end position="330"/>
    </location>
</feature>
<dbReference type="PANTHER" id="PTHR12741:SF48">
    <property type="entry name" value="1,3-BETA-GLUCAN SYNTHASE COMPONENT FKS1-RELATED"/>
    <property type="match status" value="1"/>
</dbReference>
<feature type="transmembrane region" description="Helical" evidence="1">
    <location>
        <begin position="448"/>
        <end position="466"/>
    </location>
</feature>
<feature type="transmembrane region" description="Helical" evidence="1">
    <location>
        <begin position="1221"/>
        <end position="1240"/>
    </location>
</feature>
<feature type="transmembrane region" description="Helical" evidence="1">
    <location>
        <begin position="1130"/>
        <end position="1150"/>
    </location>
</feature>
<name>A0A813JRB9_POLGL</name>
<evidence type="ECO:0000313" key="3">
    <source>
        <dbReference type="EMBL" id="CAE8683830.1"/>
    </source>
</evidence>
<comment type="caution">
    <text evidence="3">The sequence shown here is derived from an EMBL/GenBank/DDBJ whole genome shotgun (WGS) entry which is preliminary data.</text>
</comment>
<protein>
    <recommendedName>
        <fullName evidence="2">Glycosyl transferase 48 domain-containing protein</fullName>
    </recommendedName>
</protein>
<organism evidence="3 4">
    <name type="scientific">Polarella glacialis</name>
    <name type="common">Dinoflagellate</name>
    <dbReference type="NCBI Taxonomy" id="89957"/>
    <lineage>
        <taxon>Eukaryota</taxon>
        <taxon>Sar</taxon>
        <taxon>Alveolata</taxon>
        <taxon>Dinophyceae</taxon>
        <taxon>Suessiales</taxon>
        <taxon>Suessiaceae</taxon>
        <taxon>Polarella</taxon>
    </lineage>
</organism>